<organism evidence="2">
    <name type="scientific">Tanacetum cinerariifolium</name>
    <name type="common">Dalmatian daisy</name>
    <name type="synonym">Chrysanthemum cinerariifolium</name>
    <dbReference type="NCBI Taxonomy" id="118510"/>
    <lineage>
        <taxon>Eukaryota</taxon>
        <taxon>Viridiplantae</taxon>
        <taxon>Streptophyta</taxon>
        <taxon>Embryophyta</taxon>
        <taxon>Tracheophyta</taxon>
        <taxon>Spermatophyta</taxon>
        <taxon>Magnoliopsida</taxon>
        <taxon>eudicotyledons</taxon>
        <taxon>Gunneridae</taxon>
        <taxon>Pentapetalae</taxon>
        <taxon>asterids</taxon>
        <taxon>campanulids</taxon>
        <taxon>Asterales</taxon>
        <taxon>Asteraceae</taxon>
        <taxon>Asteroideae</taxon>
        <taxon>Anthemideae</taxon>
        <taxon>Anthemidinae</taxon>
        <taxon>Tanacetum</taxon>
    </lineage>
</organism>
<gene>
    <name evidence="2" type="ORF">Tci_062844</name>
</gene>
<feature type="compositionally biased region" description="Acidic residues" evidence="1">
    <location>
        <begin position="92"/>
        <end position="123"/>
    </location>
</feature>
<evidence type="ECO:0000256" key="1">
    <source>
        <dbReference type="SAM" id="MobiDB-lite"/>
    </source>
</evidence>
<feature type="region of interest" description="Disordered" evidence="1">
    <location>
        <begin position="58"/>
        <end position="125"/>
    </location>
</feature>
<dbReference type="EMBL" id="BKCJ010010280">
    <property type="protein sequence ID" value="GEU90866.1"/>
    <property type="molecule type" value="Genomic_DNA"/>
</dbReference>
<feature type="compositionally biased region" description="Polar residues" evidence="1">
    <location>
        <begin position="609"/>
        <end position="623"/>
    </location>
</feature>
<feature type="region of interest" description="Disordered" evidence="1">
    <location>
        <begin position="803"/>
        <end position="828"/>
    </location>
</feature>
<sequence length="859" mass="96306">MEAPPSPDYIPGPEAPPSQDYILGPEYPEYLPPADVVFPAEEQLLPVAVSPTAVSLGYIADSKPEMDPKEEDGDDDMSKGDSIHYPTSRGDDDADDDGDDLLEDDADHEDEEESSKSEEEEEEHLALTVPAIALHSSISASEDSDQTKPFEEGKTAATPPPSAYRVTARISVRAHIPIPFPSESEVERLHAIPTPPLSLVSSTSYPLAPFLMPLPIFTPLPPPPPIILPRTRASMVLMRSAAPSTFILAPLSRTPPIGTPSLLPIPPPTLLFPLPLLLPSTSCREGIPEADMPLRNNARFTTPTGRYEVGESSVAAARQIRPALTVDDSCRAEDRLIGTLRRERRYFRTLSTTYAWEVAHSYDYYTQIMDYCQSREKMALKQERTTRANPDPTRTTTAIEPMTHEAINNLIAQRVTEALAEYETRRNSIVNGDTSHTTGTGPRTVSPTRECTYKDYLNCEPLKFNGTKGVIGLTRWFERIESVSSISNYTAKNLVKFASCTLIGSALNWWNSHMRAVSQEVAYPMPWKTLSYTLHFQELALLCKRMFPKESDEIERYVGGLPEMIQENVISYEPKSMQKAIEFANDQMDKKLLRIADRKVDNKRKFDNTSRNQQNQQPFKRNNNVAQAYAAGSGEKKPYGGTKPLCPKWNFHHDGPCGPKCTNCKRTGHIAQDWKQKSGESKLDWEWKCCGKSIWSGYCKRKPRRQCRDGQFLHHSSANSWQWDLPFFWQWEHLPLSVGNYTASGNSLLAVGMPCAFYSQHVSGSKPKINQARLKMNKRQIQTQESKVDTGKAIDVDLVITESSGTESEVQDDSSRLGNDTDADDANIRPIYDEEPMVENFRGEIPLRGLDCDNRKLKS</sequence>
<feature type="region of interest" description="Disordered" evidence="1">
    <location>
        <begin position="140"/>
        <end position="162"/>
    </location>
</feature>
<comment type="caution">
    <text evidence="2">The sequence shown here is derived from an EMBL/GenBank/DDBJ whole genome shotgun (WGS) entry which is preliminary data.</text>
</comment>
<dbReference type="AlphaFoldDB" id="A0A6L2NXM0"/>
<feature type="compositionally biased region" description="Pro residues" evidence="1">
    <location>
        <begin position="1"/>
        <end position="16"/>
    </location>
</feature>
<proteinExistence type="predicted"/>
<accession>A0A6L2NXM0</accession>
<evidence type="ECO:0000313" key="2">
    <source>
        <dbReference type="EMBL" id="GEU90866.1"/>
    </source>
</evidence>
<protein>
    <recommendedName>
        <fullName evidence="3">Reverse transcriptase domain-containing protein</fullName>
    </recommendedName>
</protein>
<name>A0A6L2NXM0_TANCI</name>
<reference evidence="2" key="1">
    <citation type="journal article" date="2019" name="Sci. Rep.">
        <title>Draft genome of Tanacetum cinerariifolium, the natural source of mosquito coil.</title>
        <authorList>
            <person name="Yamashiro T."/>
            <person name="Shiraishi A."/>
            <person name="Satake H."/>
            <person name="Nakayama K."/>
        </authorList>
    </citation>
    <scope>NUCLEOTIDE SEQUENCE</scope>
</reference>
<feature type="region of interest" description="Disordered" evidence="1">
    <location>
        <begin position="1"/>
        <end position="29"/>
    </location>
</feature>
<feature type="region of interest" description="Disordered" evidence="1">
    <location>
        <begin position="603"/>
        <end position="623"/>
    </location>
</feature>
<feature type="compositionally biased region" description="Basic and acidic residues" evidence="1">
    <location>
        <begin position="145"/>
        <end position="154"/>
    </location>
</feature>
<evidence type="ECO:0008006" key="3">
    <source>
        <dbReference type="Google" id="ProtNLM"/>
    </source>
</evidence>